<keyword evidence="2" id="KW-0472">Membrane</keyword>
<proteinExistence type="predicted"/>
<feature type="compositionally biased region" description="Acidic residues" evidence="1">
    <location>
        <begin position="1"/>
        <end position="33"/>
    </location>
</feature>
<evidence type="ECO:0008006" key="5">
    <source>
        <dbReference type="Google" id="ProtNLM"/>
    </source>
</evidence>
<dbReference type="Proteomes" id="UP001596333">
    <property type="component" value="Unassembled WGS sequence"/>
</dbReference>
<name>A0ABD5UMP4_9EURY</name>
<evidence type="ECO:0000256" key="2">
    <source>
        <dbReference type="SAM" id="Phobius"/>
    </source>
</evidence>
<dbReference type="EMBL" id="JBHSXI010000023">
    <property type="protein sequence ID" value="MFC6890581.1"/>
    <property type="molecule type" value="Genomic_DNA"/>
</dbReference>
<gene>
    <name evidence="3" type="ORF">ACFQEY_16450</name>
</gene>
<dbReference type="AlphaFoldDB" id="A0ABD5UMP4"/>
<keyword evidence="2" id="KW-0812">Transmembrane</keyword>
<feature type="compositionally biased region" description="Acidic residues" evidence="1">
    <location>
        <begin position="43"/>
        <end position="52"/>
    </location>
</feature>
<feature type="transmembrane region" description="Helical" evidence="2">
    <location>
        <begin position="104"/>
        <end position="124"/>
    </location>
</feature>
<reference evidence="3 4" key="1">
    <citation type="journal article" date="2019" name="Int. J. Syst. Evol. Microbiol.">
        <title>The Global Catalogue of Microorganisms (GCM) 10K type strain sequencing project: providing services to taxonomists for standard genome sequencing and annotation.</title>
        <authorList>
            <consortium name="The Broad Institute Genomics Platform"/>
            <consortium name="The Broad Institute Genome Sequencing Center for Infectious Disease"/>
            <person name="Wu L."/>
            <person name="Ma J."/>
        </authorList>
    </citation>
    <scope>NUCLEOTIDE SEQUENCE [LARGE SCALE GENOMIC DNA]</scope>
    <source>
        <strain evidence="3 4">Y73</strain>
    </source>
</reference>
<accession>A0ABD5UMP4</accession>
<organism evidence="3 4">
    <name type="scientific">Halorubrum trueperi</name>
    <dbReference type="NCBI Taxonomy" id="2004704"/>
    <lineage>
        <taxon>Archaea</taxon>
        <taxon>Methanobacteriati</taxon>
        <taxon>Methanobacteriota</taxon>
        <taxon>Stenosarchaea group</taxon>
        <taxon>Halobacteria</taxon>
        <taxon>Halobacteriales</taxon>
        <taxon>Haloferacaceae</taxon>
        <taxon>Halorubrum</taxon>
    </lineage>
</organism>
<dbReference type="Pfam" id="PF25932">
    <property type="entry name" value="DUF7977"/>
    <property type="match status" value="1"/>
</dbReference>
<feature type="compositionally biased region" description="Low complexity" evidence="1">
    <location>
        <begin position="64"/>
        <end position="86"/>
    </location>
</feature>
<evidence type="ECO:0000256" key="1">
    <source>
        <dbReference type="SAM" id="MobiDB-lite"/>
    </source>
</evidence>
<evidence type="ECO:0000313" key="4">
    <source>
        <dbReference type="Proteomes" id="UP001596333"/>
    </source>
</evidence>
<feature type="region of interest" description="Disordered" evidence="1">
    <location>
        <begin position="1"/>
        <end position="95"/>
    </location>
</feature>
<comment type="caution">
    <text evidence="3">The sequence shown here is derived from an EMBL/GenBank/DDBJ whole genome shotgun (WGS) entry which is preliminary data.</text>
</comment>
<evidence type="ECO:0000313" key="3">
    <source>
        <dbReference type="EMBL" id="MFC6890581.1"/>
    </source>
</evidence>
<dbReference type="InterPro" id="IPR058283">
    <property type="entry name" value="DUF7977"/>
</dbReference>
<feature type="transmembrane region" description="Helical" evidence="2">
    <location>
        <begin position="130"/>
        <end position="156"/>
    </location>
</feature>
<keyword evidence="2" id="KW-1133">Transmembrane helix</keyword>
<keyword evidence="4" id="KW-1185">Reference proteome</keyword>
<protein>
    <recommendedName>
        <fullName evidence="5">Cox cluster protein</fullName>
    </recommendedName>
</protein>
<sequence length="165" mass="16646">MSSETDADGEPAEDSSVDDSPGDLSDDSSDDSPDGYVHTPGDTDGDESDGDVDSAVTDSVASDPTASTPTGSTPTAAGPGASTPTAVDPSVAEPEADGFGRKGWALTAVLFTCVLVIPGIIYVYPYAAGAFGFTFFATYLALPLVPAVLLGLVAVWSMTAATRDE</sequence>
<dbReference type="RefSeq" id="WP_379770685.1">
    <property type="nucleotide sequence ID" value="NZ_JBHSXI010000023.1"/>
</dbReference>